<dbReference type="InterPro" id="IPR001647">
    <property type="entry name" value="HTH_TetR"/>
</dbReference>
<evidence type="ECO:0000256" key="2">
    <source>
        <dbReference type="PROSITE-ProRule" id="PRU00335"/>
    </source>
</evidence>
<sequence length="197" mass="22720">MGKIIIGKNGSKKEVITRKASSLFRKKGFTATSMRDIAEAIGVEAPSLYNHIESKNEILKDICFRIAKMFTDHLREVELCRKSNLEKIENIIRFHISMMIDEFESVYISDHEWKHLREPFLTDFTNQRRNYRSRLAAILQKGIDNKQINAVNPYVAVLIILSALSGIEGWQKSGKKIDAKLLEENMIKLLIEGLRNK</sequence>
<dbReference type="Gene3D" id="1.10.357.10">
    <property type="entry name" value="Tetracycline Repressor, domain 2"/>
    <property type="match status" value="1"/>
</dbReference>
<dbReference type="EMBL" id="VYQF01000001">
    <property type="protein sequence ID" value="KAA9042082.1"/>
    <property type="molecule type" value="Genomic_DNA"/>
</dbReference>
<name>A0A5J5IRA1_9BACT</name>
<feature type="DNA-binding region" description="H-T-H motif" evidence="2">
    <location>
        <begin position="33"/>
        <end position="52"/>
    </location>
</feature>
<dbReference type="SUPFAM" id="SSF48498">
    <property type="entry name" value="Tetracyclin repressor-like, C-terminal domain"/>
    <property type="match status" value="1"/>
</dbReference>
<dbReference type="PANTHER" id="PTHR43479:SF11">
    <property type="entry name" value="ACREF_ENVCD OPERON REPRESSOR-RELATED"/>
    <property type="match status" value="1"/>
</dbReference>
<dbReference type="PANTHER" id="PTHR43479">
    <property type="entry name" value="ACREF/ENVCD OPERON REPRESSOR-RELATED"/>
    <property type="match status" value="1"/>
</dbReference>
<accession>A0A5J5IRA1</accession>
<feature type="domain" description="HTH tetR-type" evidence="3">
    <location>
        <begin position="10"/>
        <end position="70"/>
    </location>
</feature>
<dbReference type="AlphaFoldDB" id="A0A5J5IRA1"/>
<dbReference type="Proteomes" id="UP000326903">
    <property type="component" value="Unassembled WGS sequence"/>
</dbReference>
<dbReference type="PROSITE" id="PS50977">
    <property type="entry name" value="HTH_TETR_2"/>
    <property type="match status" value="1"/>
</dbReference>
<comment type="caution">
    <text evidence="4">The sequence shown here is derived from an EMBL/GenBank/DDBJ whole genome shotgun (WGS) entry which is preliminary data.</text>
</comment>
<evidence type="ECO:0000313" key="4">
    <source>
        <dbReference type="EMBL" id="KAA9042082.1"/>
    </source>
</evidence>
<dbReference type="InterPro" id="IPR041490">
    <property type="entry name" value="KstR2_TetR_C"/>
</dbReference>
<dbReference type="RefSeq" id="WP_150414211.1">
    <property type="nucleotide sequence ID" value="NZ_VYQF01000001.1"/>
</dbReference>
<evidence type="ECO:0000259" key="3">
    <source>
        <dbReference type="PROSITE" id="PS50977"/>
    </source>
</evidence>
<dbReference type="InterPro" id="IPR050624">
    <property type="entry name" value="HTH-type_Tx_Regulator"/>
</dbReference>
<dbReference type="Gene3D" id="1.10.10.60">
    <property type="entry name" value="Homeodomain-like"/>
    <property type="match status" value="1"/>
</dbReference>
<keyword evidence="5" id="KW-1185">Reference proteome</keyword>
<protein>
    <submittedName>
        <fullName evidence="4">TetR/AcrR family transcriptional regulator</fullName>
    </submittedName>
</protein>
<dbReference type="InterPro" id="IPR036271">
    <property type="entry name" value="Tet_transcr_reg_TetR-rel_C_sf"/>
</dbReference>
<evidence type="ECO:0000313" key="5">
    <source>
        <dbReference type="Proteomes" id="UP000326903"/>
    </source>
</evidence>
<gene>
    <name evidence="4" type="ORF">FW778_08710</name>
</gene>
<dbReference type="InterPro" id="IPR009057">
    <property type="entry name" value="Homeodomain-like_sf"/>
</dbReference>
<dbReference type="SUPFAM" id="SSF46689">
    <property type="entry name" value="Homeodomain-like"/>
    <property type="match status" value="1"/>
</dbReference>
<dbReference type="GO" id="GO:0003677">
    <property type="term" value="F:DNA binding"/>
    <property type="evidence" value="ECO:0007669"/>
    <property type="project" value="UniProtKB-UniRule"/>
</dbReference>
<dbReference type="Pfam" id="PF17932">
    <property type="entry name" value="TetR_C_24"/>
    <property type="match status" value="1"/>
</dbReference>
<evidence type="ECO:0000256" key="1">
    <source>
        <dbReference type="ARBA" id="ARBA00023125"/>
    </source>
</evidence>
<dbReference type="Pfam" id="PF00440">
    <property type="entry name" value="TetR_N"/>
    <property type="match status" value="1"/>
</dbReference>
<proteinExistence type="predicted"/>
<keyword evidence="1 2" id="KW-0238">DNA-binding</keyword>
<reference evidence="4 5" key="1">
    <citation type="submission" date="2019-09" db="EMBL/GenBank/DDBJ databases">
        <title>Draft genome sequence of Ginsengibacter sp. BR5-29.</title>
        <authorList>
            <person name="Im W.-T."/>
        </authorList>
    </citation>
    <scope>NUCLEOTIDE SEQUENCE [LARGE SCALE GENOMIC DNA]</scope>
    <source>
        <strain evidence="4 5">BR5-29</strain>
    </source>
</reference>
<organism evidence="4 5">
    <name type="scientific">Ginsengibacter hankyongi</name>
    <dbReference type="NCBI Taxonomy" id="2607284"/>
    <lineage>
        <taxon>Bacteria</taxon>
        <taxon>Pseudomonadati</taxon>
        <taxon>Bacteroidota</taxon>
        <taxon>Chitinophagia</taxon>
        <taxon>Chitinophagales</taxon>
        <taxon>Chitinophagaceae</taxon>
        <taxon>Ginsengibacter</taxon>
    </lineage>
</organism>
<dbReference type="PRINTS" id="PR00455">
    <property type="entry name" value="HTHTETR"/>
</dbReference>